<dbReference type="NCBIfam" id="NF006563">
    <property type="entry name" value="PRK09070.1"/>
    <property type="match status" value="1"/>
</dbReference>
<protein>
    <submittedName>
        <fullName evidence="3">Anthranilate synthase component 1</fullName>
    </submittedName>
</protein>
<gene>
    <name evidence="3" type="ORF">SAMN04488038_10921</name>
</gene>
<dbReference type="InterPro" id="IPR005801">
    <property type="entry name" value="ADC_synthase"/>
</dbReference>
<feature type="domain" description="Anthranilate synthase component I N-terminal" evidence="2">
    <location>
        <begin position="17"/>
        <end position="141"/>
    </location>
</feature>
<reference evidence="3 4" key="1">
    <citation type="submission" date="2016-10" db="EMBL/GenBank/DDBJ databases">
        <authorList>
            <person name="de Groot N.N."/>
        </authorList>
    </citation>
    <scope>NUCLEOTIDE SEQUENCE [LARGE SCALE GENOMIC DNA]</scope>
    <source>
        <strain evidence="3 4">DSM 25927</strain>
    </source>
</reference>
<feature type="domain" description="Chorismate-utilising enzyme C-terminal" evidence="1">
    <location>
        <begin position="181"/>
        <end position="435"/>
    </location>
</feature>
<dbReference type="SUPFAM" id="SSF56322">
    <property type="entry name" value="ADC synthase"/>
    <property type="match status" value="1"/>
</dbReference>
<dbReference type="InterPro" id="IPR019999">
    <property type="entry name" value="Anth_synth_I-like"/>
</dbReference>
<proteinExistence type="predicted"/>
<dbReference type="RefSeq" id="WP_093286328.1">
    <property type="nucleotide sequence ID" value="NZ_FOFS01000009.1"/>
</dbReference>
<dbReference type="AlphaFoldDB" id="A0A1H9HT92"/>
<accession>A0A1H9HT92</accession>
<evidence type="ECO:0000259" key="1">
    <source>
        <dbReference type="Pfam" id="PF00425"/>
    </source>
</evidence>
<dbReference type="InterPro" id="IPR006805">
    <property type="entry name" value="Anth_synth_I_N"/>
</dbReference>
<dbReference type="PANTHER" id="PTHR11236">
    <property type="entry name" value="AMINOBENZOATE/ANTHRANILATE SYNTHASE"/>
    <property type="match status" value="1"/>
</dbReference>
<dbReference type="Pfam" id="PF04715">
    <property type="entry name" value="Anth_synt_I_N"/>
    <property type="match status" value="1"/>
</dbReference>
<dbReference type="OrthoDB" id="9803598at2"/>
<dbReference type="EMBL" id="FOFS01000009">
    <property type="protein sequence ID" value="SEQ65541.1"/>
    <property type="molecule type" value="Genomic_DNA"/>
</dbReference>
<dbReference type="GO" id="GO:0000162">
    <property type="term" value="P:L-tryptophan biosynthetic process"/>
    <property type="evidence" value="ECO:0007669"/>
    <property type="project" value="TreeGrafter"/>
</dbReference>
<dbReference type="Pfam" id="PF00425">
    <property type="entry name" value="Chorismate_bind"/>
    <property type="match status" value="1"/>
</dbReference>
<dbReference type="PANTHER" id="PTHR11236:SF9">
    <property type="entry name" value="ANTHRANILATE SYNTHASE COMPONENT 1"/>
    <property type="match status" value="1"/>
</dbReference>
<evidence type="ECO:0000313" key="3">
    <source>
        <dbReference type="EMBL" id="SEQ65541.1"/>
    </source>
</evidence>
<name>A0A1H9HT92_9GAMM</name>
<dbReference type="Gene3D" id="3.60.120.10">
    <property type="entry name" value="Anthranilate synthase"/>
    <property type="match status" value="1"/>
</dbReference>
<dbReference type="STRING" id="489703.SAMN04488038_10921"/>
<evidence type="ECO:0000259" key="2">
    <source>
        <dbReference type="Pfam" id="PF04715"/>
    </source>
</evidence>
<dbReference type="InterPro" id="IPR015890">
    <property type="entry name" value="Chorismate_C"/>
</dbReference>
<dbReference type="PRINTS" id="PR00095">
    <property type="entry name" value="ANTSNTHASEI"/>
</dbReference>
<organism evidence="3 4">
    <name type="scientific">Solimonas aquatica</name>
    <dbReference type="NCBI Taxonomy" id="489703"/>
    <lineage>
        <taxon>Bacteria</taxon>
        <taxon>Pseudomonadati</taxon>
        <taxon>Pseudomonadota</taxon>
        <taxon>Gammaproteobacteria</taxon>
        <taxon>Nevskiales</taxon>
        <taxon>Nevskiaceae</taxon>
        <taxon>Solimonas</taxon>
    </lineage>
</organism>
<dbReference type="Proteomes" id="UP000199233">
    <property type="component" value="Unassembled WGS sequence"/>
</dbReference>
<evidence type="ECO:0000313" key="4">
    <source>
        <dbReference type="Proteomes" id="UP000199233"/>
    </source>
</evidence>
<keyword evidence="4" id="KW-1185">Reference proteome</keyword>
<sequence length="447" mass="49313">MIWRAQLPSLPDLPALQRRHPQRFPFLLESVAAHPQAGRWDLLLGDPEQHLRLRGGELRGSDGLVPAGDFFQSLDAWAAQLPPLARDALPFCGGWFLYLGYEAARVVEPTLRLPDSPYPLPDALAVRCPSALLIDRNTQQAFAISERGESALQALCALAQQAPLPPQAHTIEAQLEEEPAQRYLDGVRAVLEYLRAGDVFQVNLSRRWDVRIAAQATPTELYARLRRHNPAPFAGLMLWEDAAVISSSPERLLQLDGALIQTRPIAGTRRRGDSEEEDARLRAVLRDNLKERAEHIMLLDLQRNDLGRVCVPGSIEVSELMNLESYAHVHHIVSNVRGRLRAGIGAGEALRAVFPGGTITGCPKVRVMQIIAELEREGRGPYTGAMGYLSRDGRLDTNILIRSMVWQRGQLSFRAGAGIVADSQPQAELQETRAKARGLLLALDAGA</sequence>